<dbReference type="GO" id="GO:0030313">
    <property type="term" value="C:cell envelope"/>
    <property type="evidence" value="ECO:0007669"/>
    <property type="project" value="UniProtKB-SubCell"/>
</dbReference>
<evidence type="ECO:0000256" key="2">
    <source>
        <dbReference type="ARBA" id="ARBA00007639"/>
    </source>
</evidence>
<dbReference type="AlphaFoldDB" id="A0A2S5T1D0"/>
<protein>
    <submittedName>
        <fullName evidence="6">LacI family transcriptional regulator</fullName>
    </submittedName>
    <submittedName>
        <fullName evidence="7">Monosaccharide ABC transporter substrate-binding protein (CUT2 family)</fullName>
    </submittedName>
</protein>
<dbReference type="PANTHER" id="PTHR46847:SF3">
    <property type="entry name" value="GALACTOFURANOSE-BINDING PROTEIN YTFQ"/>
    <property type="match status" value="1"/>
</dbReference>
<evidence type="ECO:0000256" key="1">
    <source>
        <dbReference type="ARBA" id="ARBA00004196"/>
    </source>
</evidence>
<reference evidence="7 9" key="2">
    <citation type="submission" date="2019-03" db="EMBL/GenBank/DDBJ databases">
        <title>Genomic Encyclopedia of Type Strains, Phase IV (KMG-IV): sequencing the most valuable type-strain genomes for metagenomic binning, comparative biology and taxonomic classification.</title>
        <authorList>
            <person name="Goeker M."/>
        </authorList>
    </citation>
    <scope>NUCLEOTIDE SEQUENCE [LARGE SCALE GENOMIC DNA]</scope>
    <source>
        <strain evidence="7 9">DSM 15264</strain>
    </source>
</reference>
<dbReference type="Proteomes" id="UP000239406">
    <property type="component" value="Unassembled WGS sequence"/>
</dbReference>
<dbReference type="InterPro" id="IPR028082">
    <property type="entry name" value="Peripla_BP_I"/>
</dbReference>
<dbReference type="Pfam" id="PF13407">
    <property type="entry name" value="Peripla_BP_4"/>
    <property type="match status" value="1"/>
</dbReference>
<evidence type="ECO:0000256" key="4">
    <source>
        <dbReference type="SAM" id="SignalP"/>
    </source>
</evidence>
<dbReference type="InterPro" id="IPR025997">
    <property type="entry name" value="SBP_2_dom"/>
</dbReference>
<evidence type="ECO:0000313" key="8">
    <source>
        <dbReference type="Proteomes" id="UP000239406"/>
    </source>
</evidence>
<dbReference type="Proteomes" id="UP000294772">
    <property type="component" value="Unassembled WGS sequence"/>
</dbReference>
<dbReference type="InterPro" id="IPR006311">
    <property type="entry name" value="TAT_signal"/>
</dbReference>
<dbReference type="OrthoDB" id="9813037at2"/>
<evidence type="ECO:0000313" key="6">
    <source>
        <dbReference type="EMBL" id="PPE68698.1"/>
    </source>
</evidence>
<dbReference type="CDD" id="cd06309">
    <property type="entry name" value="PBP1_galactofuranose_YtfQ-like"/>
    <property type="match status" value="1"/>
</dbReference>
<organism evidence="6 8">
    <name type="scientific">Caldimonas thermodepolymerans</name>
    <dbReference type="NCBI Taxonomy" id="215580"/>
    <lineage>
        <taxon>Bacteria</taxon>
        <taxon>Pseudomonadati</taxon>
        <taxon>Pseudomonadota</taxon>
        <taxon>Betaproteobacteria</taxon>
        <taxon>Burkholderiales</taxon>
        <taxon>Sphaerotilaceae</taxon>
        <taxon>Caldimonas</taxon>
    </lineage>
</organism>
<dbReference type="Gene3D" id="3.40.50.2300">
    <property type="match status" value="2"/>
</dbReference>
<dbReference type="EMBL" id="SLXF01000013">
    <property type="protein sequence ID" value="TCP03260.1"/>
    <property type="molecule type" value="Genomic_DNA"/>
</dbReference>
<comment type="similarity">
    <text evidence="2">Belongs to the bacterial solute-binding protein 2 family.</text>
</comment>
<reference evidence="6 8" key="1">
    <citation type="submission" date="2018-02" db="EMBL/GenBank/DDBJ databases">
        <title>Reclassifiation of [Polyangium] brachysporum DSM 7029 as Guopingzhaonella breviflexa gen. nov., sp. nov., a member of the family Comamonadaceae.</title>
        <authorList>
            <person name="Tang B."/>
        </authorList>
    </citation>
    <scope>NUCLEOTIDE SEQUENCE [LARGE SCALE GENOMIC DNA]</scope>
    <source>
        <strain evidence="6 8">DSM 15344</strain>
    </source>
</reference>
<keyword evidence="8" id="KW-1185">Reference proteome</keyword>
<evidence type="ECO:0000259" key="5">
    <source>
        <dbReference type="Pfam" id="PF13407"/>
    </source>
</evidence>
<evidence type="ECO:0000256" key="3">
    <source>
        <dbReference type="ARBA" id="ARBA00022729"/>
    </source>
</evidence>
<proteinExistence type="inferred from homology"/>
<evidence type="ECO:0000313" key="7">
    <source>
        <dbReference type="EMBL" id="TCP03260.1"/>
    </source>
</evidence>
<comment type="caution">
    <text evidence="6">The sequence shown here is derived from an EMBL/GenBank/DDBJ whole genome shotgun (WGS) entry which is preliminary data.</text>
</comment>
<dbReference type="PROSITE" id="PS51318">
    <property type="entry name" value="TAT"/>
    <property type="match status" value="1"/>
</dbReference>
<gene>
    <name evidence="6" type="ORF">C1702_15855</name>
    <name evidence="7" type="ORF">EV676_11338</name>
</gene>
<dbReference type="GO" id="GO:0030246">
    <property type="term" value="F:carbohydrate binding"/>
    <property type="evidence" value="ECO:0007669"/>
    <property type="project" value="UniProtKB-ARBA"/>
</dbReference>
<dbReference type="EMBL" id="PSNY01000021">
    <property type="protein sequence ID" value="PPE68698.1"/>
    <property type="molecule type" value="Genomic_DNA"/>
</dbReference>
<feature type="chain" id="PRO_5040584283" evidence="4">
    <location>
        <begin position="28"/>
        <end position="322"/>
    </location>
</feature>
<comment type="subcellular location">
    <subcellularLocation>
        <location evidence="1">Cell envelope</location>
    </subcellularLocation>
</comment>
<dbReference type="PANTHER" id="PTHR46847">
    <property type="entry name" value="D-ALLOSE-BINDING PERIPLASMIC PROTEIN-RELATED"/>
    <property type="match status" value="1"/>
</dbReference>
<evidence type="ECO:0000313" key="9">
    <source>
        <dbReference type="Proteomes" id="UP000294772"/>
    </source>
</evidence>
<sequence>MNAQRRQVIAGLAAATMAAGVPLAAFAQKKKIVLGFSQIGAESEWRTANTESIKSAAKEAGIELKFSDAQQKQENQIKAIRSFIAQRVDVIAFSPVVESGWETVLREAKAAGIPVILTDRAVNVKDDSLWVTFMGSDFLEEGRKAGRWLVEKMKDVKGDVNIVELQGTVGSAPAIDRKRGFEEIIKTDPKFKIIRSQTGDFTRAKGKEVMEAFLKAEGRKINVLYAHNDDMAIGAIQAIEEAGLKPAQDIIIISIDAVKGAFEAMMAGKLNVTVECSPLLGPQLMQAVKDLMAGKTLPKRIVTEEGIFPMEVAAKEFPNRKY</sequence>
<dbReference type="RefSeq" id="WP_104358693.1">
    <property type="nucleotide sequence ID" value="NZ_CALFFA010000044.1"/>
</dbReference>
<name>A0A2S5T1D0_9BURK</name>
<feature type="domain" description="Periplasmic binding protein" evidence="5">
    <location>
        <begin position="35"/>
        <end position="295"/>
    </location>
</feature>
<accession>A0A2S5T1D0</accession>
<keyword evidence="3 4" id="KW-0732">Signal</keyword>
<feature type="signal peptide" evidence="4">
    <location>
        <begin position="1"/>
        <end position="27"/>
    </location>
</feature>
<dbReference type="SUPFAM" id="SSF53822">
    <property type="entry name" value="Periplasmic binding protein-like I"/>
    <property type="match status" value="1"/>
</dbReference>